<accession>A0A081C2Z2</accession>
<keyword evidence="2" id="KW-1185">Reference proteome</keyword>
<protein>
    <submittedName>
        <fullName evidence="1">Uncharacterized protein</fullName>
    </submittedName>
</protein>
<name>A0A081C2Z2_VECG1</name>
<dbReference type="Proteomes" id="UP000030661">
    <property type="component" value="Unassembled WGS sequence"/>
</dbReference>
<proteinExistence type="predicted"/>
<gene>
    <name evidence="1" type="ORF">U27_05922</name>
</gene>
<dbReference type="AlphaFoldDB" id="A0A081C2Z2"/>
<evidence type="ECO:0000313" key="1">
    <source>
        <dbReference type="EMBL" id="GAK58947.1"/>
    </source>
</evidence>
<reference evidence="1" key="1">
    <citation type="journal article" date="2015" name="PeerJ">
        <title>First genomic representation of candidate bacterial phylum KSB3 points to enhanced environmental sensing as a trigger of wastewater bulking.</title>
        <authorList>
            <person name="Sekiguchi Y."/>
            <person name="Ohashi A."/>
            <person name="Parks D.H."/>
            <person name="Yamauchi T."/>
            <person name="Tyson G.W."/>
            <person name="Hugenholtz P."/>
        </authorList>
    </citation>
    <scope>NUCLEOTIDE SEQUENCE [LARGE SCALE GENOMIC DNA]</scope>
</reference>
<dbReference type="HOGENOM" id="CLU_3230097_0_0_0"/>
<evidence type="ECO:0000313" key="2">
    <source>
        <dbReference type="Proteomes" id="UP000030661"/>
    </source>
</evidence>
<dbReference type="EMBL" id="DF820469">
    <property type="protein sequence ID" value="GAK58947.1"/>
    <property type="molecule type" value="Genomic_DNA"/>
</dbReference>
<sequence length="43" mass="4959">MSGTFIGWFPEFGYRTDLYLMNPDGGGRIKLTHFNDKTNPSYL</sequence>
<organism evidence="1">
    <name type="scientific">Vecturithrix granuli</name>
    <dbReference type="NCBI Taxonomy" id="1499967"/>
    <lineage>
        <taxon>Bacteria</taxon>
        <taxon>Candidatus Moduliflexota</taxon>
        <taxon>Candidatus Vecturitrichia</taxon>
        <taxon>Candidatus Vecturitrichales</taxon>
        <taxon>Candidatus Vecturitrichaceae</taxon>
        <taxon>Candidatus Vecturithrix</taxon>
    </lineage>
</organism>